<comment type="caution">
    <text evidence="1">The sequence shown here is derived from an EMBL/GenBank/DDBJ whole genome shotgun (WGS) entry which is preliminary data.</text>
</comment>
<keyword evidence="2" id="KW-1185">Reference proteome</keyword>
<organism evidence="1 2">
    <name type="scientific">Dreissena polymorpha</name>
    <name type="common">Zebra mussel</name>
    <name type="synonym">Mytilus polymorpha</name>
    <dbReference type="NCBI Taxonomy" id="45954"/>
    <lineage>
        <taxon>Eukaryota</taxon>
        <taxon>Metazoa</taxon>
        <taxon>Spiralia</taxon>
        <taxon>Lophotrochozoa</taxon>
        <taxon>Mollusca</taxon>
        <taxon>Bivalvia</taxon>
        <taxon>Autobranchia</taxon>
        <taxon>Heteroconchia</taxon>
        <taxon>Euheterodonta</taxon>
        <taxon>Imparidentia</taxon>
        <taxon>Neoheterodontei</taxon>
        <taxon>Myida</taxon>
        <taxon>Dreissenoidea</taxon>
        <taxon>Dreissenidae</taxon>
        <taxon>Dreissena</taxon>
    </lineage>
</organism>
<gene>
    <name evidence="1" type="ORF">DPMN_135968</name>
</gene>
<evidence type="ECO:0000313" key="2">
    <source>
        <dbReference type="Proteomes" id="UP000828390"/>
    </source>
</evidence>
<name>A0A9D4JC73_DREPO</name>
<accession>A0A9D4JC73</accession>
<sequence length="54" mass="5966">MTDLMNPPSSHLSFKLTPPPPRQQQFLILILVDAQTAIEAETQSGSIHTPNHLC</sequence>
<proteinExistence type="predicted"/>
<dbReference type="Proteomes" id="UP000828390">
    <property type="component" value="Unassembled WGS sequence"/>
</dbReference>
<reference evidence="1" key="1">
    <citation type="journal article" date="2019" name="bioRxiv">
        <title>The Genome of the Zebra Mussel, Dreissena polymorpha: A Resource for Invasive Species Research.</title>
        <authorList>
            <person name="McCartney M.A."/>
            <person name="Auch B."/>
            <person name="Kono T."/>
            <person name="Mallez S."/>
            <person name="Zhang Y."/>
            <person name="Obille A."/>
            <person name="Becker A."/>
            <person name="Abrahante J.E."/>
            <person name="Garbe J."/>
            <person name="Badalamenti J.P."/>
            <person name="Herman A."/>
            <person name="Mangelson H."/>
            <person name="Liachko I."/>
            <person name="Sullivan S."/>
            <person name="Sone E.D."/>
            <person name="Koren S."/>
            <person name="Silverstein K.A.T."/>
            <person name="Beckman K.B."/>
            <person name="Gohl D.M."/>
        </authorList>
    </citation>
    <scope>NUCLEOTIDE SEQUENCE</scope>
    <source>
        <strain evidence="1">Duluth1</strain>
        <tissue evidence="1">Whole animal</tissue>
    </source>
</reference>
<reference evidence="1" key="2">
    <citation type="submission" date="2020-11" db="EMBL/GenBank/DDBJ databases">
        <authorList>
            <person name="McCartney M.A."/>
            <person name="Auch B."/>
            <person name="Kono T."/>
            <person name="Mallez S."/>
            <person name="Becker A."/>
            <person name="Gohl D.M."/>
            <person name="Silverstein K.A.T."/>
            <person name="Koren S."/>
            <person name="Bechman K.B."/>
            <person name="Herman A."/>
            <person name="Abrahante J.E."/>
            <person name="Garbe J."/>
        </authorList>
    </citation>
    <scope>NUCLEOTIDE SEQUENCE</scope>
    <source>
        <strain evidence="1">Duluth1</strain>
        <tissue evidence="1">Whole animal</tissue>
    </source>
</reference>
<dbReference type="AlphaFoldDB" id="A0A9D4JC73"/>
<protein>
    <submittedName>
        <fullName evidence="1">Uncharacterized protein</fullName>
    </submittedName>
</protein>
<dbReference type="EMBL" id="JAIWYP010000006">
    <property type="protein sequence ID" value="KAH3807621.1"/>
    <property type="molecule type" value="Genomic_DNA"/>
</dbReference>
<evidence type="ECO:0000313" key="1">
    <source>
        <dbReference type="EMBL" id="KAH3807621.1"/>
    </source>
</evidence>